<evidence type="ECO:0000313" key="1">
    <source>
        <dbReference type="EMBL" id="GAH29708.1"/>
    </source>
</evidence>
<feature type="non-terminal residue" evidence="1">
    <location>
        <position position="50"/>
    </location>
</feature>
<protein>
    <submittedName>
        <fullName evidence="1">Uncharacterized protein</fullName>
    </submittedName>
</protein>
<dbReference type="AlphaFoldDB" id="X1G9J6"/>
<proteinExistence type="predicted"/>
<feature type="non-terminal residue" evidence="1">
    <location>
        <position position="1"/>
    </location>
</feature>
<sequence>NGYIPTDTVYIKTTEAKYKSKPDKINDKEKEMDKQFYGVKRGEDMFVLVG</sequence>
<reference evidence="1" key="1">
    <citation type="journal article" date="2014" name="Front. Microbiol.">
        <title>High frequency of phylogenetically diverse reductive dehalogenase-homologous genes in deep subseafloor sedimentary metagenomes.</title>
        <authorList>
            <person name="Kawai M."/>
            <person name="Futagami T."/>
            <person name="Toyoda A."/>
            <person name="Takaki Y."/>
            <person name="Nishi S."/>
            <person name="Hori S."/>
            <person name="Arai W."/>
            <person name="Tsubouchi T."/>
            <person name="Morono Y."/>
            <person name="Uchiyama I."/>
            <person name="Ito T."/>
            <person name="Fujiyama A."/>
            <person name="Inagaki F."/>
            <person name="Takami H."/>
        </authorList>
    </citation>
    <scope>NUCLEOTIDE SEQUENCE</scope>
    <source>
        <strain evidence="1">Expedition CK06-06</strain>
    </source>
</reference>
<accession>X1G9J6</accession>
<comment type="caution">
    <text evidence="1">The sequence shown here is derived from an EMBL/GenBank/DDBJ whole genome shotgun (WGS) entry which is preliminary data.</text>
</comment>
<gene>
    <name evidence="1" type="ORF">S01H4_67041</name>
</gene>
<name>X1G9J6_9ZZZZ</name>
<organism evidence="1">
    <name type="scientific">marine sediment metagenome</name>
    <dbReference type="NCBI Taxonomy" id="412755"/>
    <lineage>
        <taxon>unclassified sequences</taxon>
        <taxon>metagenomes</taxon>
        <taxon>ecological metagenomes</taxon>
    </lineage>
</organism>
<dbReference type="EMBL" id="BART01041888">
    <property type="protein sequence ID" value="GAH29708.1"/>
    <property type="molecule type" value="Genomic_DNA"/>
</dbReference>